<keyword evidence="4" id="KW-0863">Zinc-finger</keyword>
<dbReference type="GO" id="GO:0008270">
    <property type="term" value="F:zinc ion binding"/>
    <property type="evidence" value="ECO:0007669"/>
    <property type="project" value="UniProtKB-KW"/>
</dbReference>
<dbReference type="CDD" id="cd16449">
    <property type="entry name" value="RING-HC"/>
    <property type="match status" value="1"/>
</dbReference>
<feature type="region of interest" description="Disordered" evidence="5">
    <location>
        <begin position="52"/>
        <end position="71"/>
    </location>
</feature>
<dbReference type="Gene3D" id="3.40.50.300">
    <property type="entry name" value="P-loop containing nucleotide triphosphate hydrolases"/>
    <property type="match status" value="1"/>
</dbReference>
<dbReference type="InterPro" id="IPR014001">
    <property type="entry name" value="Helicase_ATP-bd"/>
</dbReference>
<comment type="caution">
    <text evidence="9">The sequence shown here is derived from an EMBL/GenBank/DDBJ whole genome shotgun (WGS) entry which is preliminary data.</text>
</comment>
<dbReference type="PANTHER" id="PTHR45626">
    <property type="entry name" value="TRANSCRIPTION TERMINATION FACTOR 2-RELATED"/>
    <property type="match status" value="1"/>
</dbReference>
<dbReference type="PROSITE" id="PS50089">
    <property type="entry name" value="ZF_RING_2"/>
    <property type="match status" value="1"/>
</dbReference>
<dbReference type="GO" id="GO:0016787">
    <property type="term" value="F:hydrolase activity"/>
    <property type="evidence" value="ECO:0007669"/>
    <property type="project" value="UniProtKB-KW"/>
</dbReference>
<dbReference type="EMBL" id="MDYN01000019">
    <property type="protein sequence ID" value="OQD82807.1"/>
    <property type="molecule type" value="Genomic_DNA"/>
</dbReference>
<feature type="compositionally biased region" description="Polar residues" evidence="5">
    <location>
        <begin position="295"/>
        <end position="307"/>
    </location>
</feature>
<protein>
    <recommendedName>
        <fullName evidence="11">RING-type domain-containing protein</fullName>
    </recommendedName>
</protein>
<reference evidence="10" key="1">
    <citation type="journal article" date="2017" name="Nat. Microbiol.">
        <title>Global analysis of biosynthetic gene clusters reveals vast potential of secondary metabolite production in Penicillium species.</title>
        <authorList>
            <person name="Nielsen J.C."/>
            <person name="Grijseels S."/>
            <person name="Prigent S."/>
            <person name="Ji B."/>
            <person name="Dainat J."/>
            <person name="Nielsen K.F."/>
            <person name="Frisvad J.C."/>
            <person name="Workman M."/>
            <person name="Nielsen J."/>
        </authorList>
    </citation>
    <scope>NUCLEOTIDE SEQUENCE [LARGE SCALE GENOMIC DNA]</scope>
    <source>
        <strain evidence="10">IBT 31811</strain>
    </source>
</reference>
<evidence type="ECO:0000259" key="8">
    <source>
        <dbReference type="PROSITE" id="PS51194"/>
    </source>
</evidence>
<feature type="region of interest" description="Disordered" evidence="5">
    <location>
        <begin position="256"/>
        <end position="315"/>
    </location>
</feature>
<dbReference type="CDD" id="cd18793">
    <property type="entry name" value="SF2_C_SNF"/>
    <property type="match status" value="1"/>
</dbReference>
<evidence type="ECO:0008006" key="11">
    <source>
        <dbReference type="Google" id="ProtNLM"/>
    </source>
</evidence>
<dbReference type="GO" id="GO:0005634">
    <property type="term" value="C:nucleus"/>
    <property type="evidence" value="ECO:0007669"/>
    <property type="project" value="TreeGrafter"/>
</dbReference>
<keyword evidence="4" id="KW-0479">Metal-binding</keyword>
<dbReference type="SUPFAM" id="SSF52540">
    <property type="entry name" value="P-loop containing nucleoside triphosphate hydrolases"/>
    <property type="match status" value="2"/>
</dbReference>
<dbReference type="Pfam" id="PF00176">
    <property type="entry name" value="SNF2-rel_dom"/>
    <property type="match status" value="1"/>
</dbReference>
<dbReference type="CDD" id="cd18008">
    <property type="entry name" value="DEXDc_SHPRH-like"/>
    <property type="match status" value="1"/>
</dbReference>
<dbReference type="SMART" id="SM00487">
    <property type="entry name" value="DEXDc"/>
    <property type="match status" value="1"/>
</dbReference>
<feature type="region of interest" description="Disordered" evidence="5">
    <location>
        <begin position="84"/>
        <end position="119"/>
    </location>
</feature>
<evidence type="ECO:0000256" key="1">
    <source>
        <dbReference type="ARBA" id="ARBA00022741"/>
    </source>
</evidence>
<organism evidence="9 10">
    <name type="scientific">Penicillium antarcticum</name>
    <dbReference type="NCBI Taxonomy" id="416450"/>
    <lineage>
        <taxon>Eukaryota</taxon>
        <taxon>Fungi</taxon>
        <taxon>Dikarya</taxon>
        <taxon>Ascomycota</taxon>
        <taxon>Pezizomycotina</taxon>
        <taxon>Eurotiomycetes</taxon>
        <taxon>Eurotiomycetidae</taxon>
        <taxon>Eurotiales</taxon>
        <taxon>Aspergillaceae</taxon>
        <taxon>Penicillium</taxon>
    </lineage>
</organism>
<evidence type="ECO:0000256" key="3">
    <source>
        <dbReference type="ARBA" id="ARBA00022840"/>
    </source>
</evidence>
<dbReference type="Proteomes" id="UP000191672">
    <property type="component" value="Unassembled WGS sequence"/>
</dbReference>
<keyword evidence="3" id="KW-0067">ATP-binding</keyword>
<feature type="domain" description="Helicase C-terminal" evidence="8">
    <location>
        <begin position="1179"/>
        <end position="1340"/>
    </location>
</feature>
<gene>
    <name evidence="9" type="ORF">PENANT_c019G09801</name>
</gene>
<dbReference type="PROSITE" id="PS51194">
    <property type="entry name" value="HELICASE_CTER"/>
    <property type="match status" value="1"/>
</dbReference>
<sequence length="1347" mass="148107">MASINACVPSLENSRTVTSVSLSEQNLISNLRRSTPKMASHPSMLLDPRAYNKQAQNNGNPSASSTSSLSTTDDLLQMKPATMPHEFSQDPAGSLTSSSAPASPFPSTLPSHDSSSSHLMNASMPTELVNFASVETAVPSTLGSHLDQMGTTSTTGETSLKSVEAFPPALDDSAHNTDTIMVTDEASVASVQHHIPIVLDSLPCQVNTIMEIDEAPLASVKAHDPAALDLSGPNPPSPGTCLSARVTDPMSVELILNSGSLLPPTGRRKKTDMSPAHPMAPPGTATPSFRGPSSGMASPNPSTSRVSSPAPKPESNLTVQFTTALDEANESDSKRSHYEMSDEEDFRRSNFIEDVYGVEHRKNPPTKKVKTDETDAMPKIANTPITISGDTGLGKFMKEGEGNQTANRTASAVVDLTADAPNASNDDDDDDVQCTGSADLSTQEVCFGKIEAAFINAHHVPQPSPNPLHNDITSHWPSMKLELRRQPTGDFQIDAIDPYEKAFGFVDAKTALALCPLLDSAWPVRLTARLDTRRRVPGEVIGEPVSGIYRVSINLYGQRQHANAIGKYLGQKNVWLGTPVTMEQGATLFNPHAHMRRQMNTAAVVNNNTTGRSVPRYEVRTAEEVNDAVMKMFDQLITKDIPTKEPTSHILTPLLPHQKQALWFMTEKEQPRKFGPNEEDNNSLWREVRAPNGKTQYREIITGIVLDGKPEESLGGLLADMMGLGKTLSILSLITSSLESSLEWKRSAPHPNLVRTFPGIRNTRTTLLVVPLSAVSNWVSQISEHLAPNSIKCHTFHGPNRITDVDELAKFDVLITTYSTILSEMNGRGAKRGQSPLKLMNMFRIVLDEAHTIREQNARQTKAILDLNAERKWSVTGTPIQNRLEDLLSVTKFLHIYPYNERSSFVQHILSPFKTGDPAVLASLRVMVDSFTLRRVKDKINLPPRNDNMVTLDFTEQEKQLHEFFRNESNVMMRVIAGESKSKMGGRMYHHVLKAMMILRQVSAHGKELLDIEDRERIKGLSVHDAIDLEEGEPAETPAALNKKAYGMFSMRQDMAEDLCATETCNKSLEPILAANGEVDGDAPMAIYLPCGCVFCPNCFSGWKEVFDSNTDTPMECPGCKGWTAMAYSVITPNGLDEYQAQQDQERRDRQTGKVGKVFGEYEGPHTKTIALLNYLKGSVEDSKKLEGESPIKSVVFSGWTSHLDLIEIALRNNGLDSFVRLDGTMTLAARMKALDLFAKDDSITILLATIGAGGVGLNLTSASRVFIMEPQYNPAAVAQAVDRVHRLGQTRPVETYQFIMKGSIEEKIQELAKKKQQLADMSMNRGKLDKREVQEARMREYRSLFK</sequence>
<evidence type="ECO:0000313" key="10">
    <source>
        <dbReference type="Proteomes" id="UP000191672"/>
    </source>
</evidence>
<feature type="compositionally biased region" description="Polar residues" evidence="5">
    <location>
        <begin position="53"/>
        <end position="63"/>
    </location>
</feature>
<evidence type="ECO:0000256" key="2">
    <source>
        <dbReference type="ARBA" id="ARBA00022801"/>
    </source>
</evidence>
<feature type="domain" description="Helicase ATP-binding" evidence="7">
    <location>
        <begin position="707"/>
        <end position="897"/>
    </location>
</feature>
<dbReference type="InterPro" id="IPR050628">
    <property type="entry name" value="SNF2_RAD54_helicase_TF"/>
</dbReference>
<dbReference type="PROSITE" id="PS51192">
    <property type="entry name" value="HELICASE_ATP_BIND_1"/>
    <property type="match status" value="1"/>
</dbReference>
<evidence type="ECO:0000259" key="6">
    <source>
        <dbReference type="PROSITE" id="PS50089"/>
    </source>
</evidence>
<dbReference type="SMART" id="SM00490">
    <property type="entry name" value="HELICc"/>
    <property type="match status" value="1"/>
</dbReference>
<dbReference type="InterPro" id="IPR001841">
    <property type="entry name" value="Znf_RING"/>
</dbReference>
<evidence type="ECO:0000259" key="7">
    <source>
        <dbReference type="PROSITE" id="PS51192"/>
    </source>
</evidence>
<accession>A0A1V6Q175</accession>
<dbReference type="PANTHER" id="PTHR45626:SF52">
    <property type="entry name" value="SINGLE-STRANDED DNA-DEPENDENT ATPASE (EUROFUNG)"/>
    <property type="match status" value="1"/>
</dbReference>
<evidence type="ECO:0000256" key="5">
    <source>
        <dbReference type="SAM" id="MobiDB-lite"/>
    </source>
</evidence>
<dbReference type="STRING" id="416450.A0A1V6Q175"/>
<dbReference type="InterPro" id="IPR001650">
    <property type="entry name" value="Helicase_C-like"/>
</dbReference>
<dbReference type="GO" id="GO:0008094">
    <property type="term" value="F:ATP-dependent activity, acting on DNA"/>
    <property type="evidence" value="ECO:0007669"/>
    <property type="project" value="TreeGrafter"/>
</dbReference>
<keyword evidence="4" id="KW-0862">Zinc</keyword>
<dbReference type="InterPro" id="IPR027417">
    <property type="entry name" value="P-loop_NTPase"/>
</dbReference>
<dbReference type="SUPFAM" id="SSF57850">
    <property type="entry name" value="RING/U-box"/>
    <property type="match status" value="1"/>
</dbReference>
<dbReference type="Gene3D" id="3.40.50.10810">
    <property type="entry name" value="Tandem AAA-ATPase domain"/>
    <property type="match status" value="1"/>
</dbReference>
<keyword evidence="10" id="KW-1185">Reference proteome</keyword>
<dbReference type="InterPro" id="IPR038718">
    <property type="entry name" value="SNF2-like_sf"/>
</dbReference>
<dbReference type="GO" id="GO:0005524">
    <property type="term" value="F:ATP binding"/>
    <property type="evidence" value="ECO:0007669"/>
    <property type="project" value="UniProtKB-KW"/>
</dbReference>
<dbReference type="InterPro" id="IPR049730">
    <property type="entry name" value="SNF2/RAD54-like_C"/>
</dbReference>
<feature type="compositionally biased region" description="Low complexity" evidence="5">
    <location>
        <begin position="94"/>
        <end position="119"/>
    </location>
</feature>
<keyword evidence="1" id="KW-0547">Nucleotide-binding</keyword>
<name>A0A1V6Q175_9EURO</name>
<keyword evidence="2" id="KW-0378">Hydrolase</keyword>
<dbReference type="Pfam" id="PF00271">
    <property type="entry name" value="Helicase_C"/>
    <property type="match status" value="1"/>
</dbReference>
<dbReference type="InterPro" id="IPR000330">
    <property type="entry name" value="SNF2_N"/>
</dbReference>
<feature type="domain" description="RING-type" evidence="6">
    <location>
        <begin position="1065"/>
        <end position="1121"/>
    </location>
</feature>
<proteinExistence type="predicted"/>
<evidence type="ECO:0000256" key="4">
    <source>
        <dbReference type="PROSITE-ProRule" id="PRU00175"/>
    </source>
</evidence>
<evidence type="ECO:0000313" key="9">
    <source>
        <dbReference type="EMBL" id="OQD82807.1"/>
    </source>
</evidence>
<dbReference type="GO" id="GO:0006281">
    <property type="term" value="P:DNA repair"/>
    <property type="evidence" value="ECO:0007669"/>
    <property type="project" value="TreeGrafter"/>
</dbReference>